<organism evidence="1 2">
    <name type="scientific">Dreissena polymorpha</name>
    <name type="common">Zebra mussel</name>
    <name type="synonym">Mytilus polymorpha</name>
    <dbReference type="NCBI Taxonomy" id="45954"/>
    <lineage>
        <taxon>Eukaryota</taxon>
        <taxon>Metazoa</taxon>
        <taxon>Spiralia</taxon>
        <taxon>Lophotrochozoa</taxon>
        <taxon>Mollusca</taxon>
        <taxon>Bivalvia</taxon>
        <taxon>Autobranchia</taxon>
        <taxon>Heteroconchia</taxon>
        <taxon>Euheterodonta</taxon>
        <taxon>Imparidentia</taxon>
        <taxon>Neoheterodontei</taxon>
        <taxon>Myida</taxon>
        <taxon>Dreissenoidea</taxon>
        <taxon>Dreissenidae</taxon>
        <taxon>Dreissena</taxon>
    </lineage>
</organism>
<dbReference type="EMBL" id="JAIWYP010000007">
    <property type="protein sequence ID" value="KAH3802767.1"/>
    <property type="molecule type" value="Genomic_DNA"/>
</dbReference>
<reference evidence="1" key="2">
    <citation type="submission" date="2020-11" db="EMBL/GenBank/DDBJ databases">
        <authorList>
            <person name="McCartney M.A."/>
            <person name="Auch B."/>
            <person name="Kono T."/>
            <person name="Mallez S."/>
            <person name="Becker A."/>
            <person name="Gohl D.M."/>
            <person name="Silverstein K.A.T."/>
            <person name="Koren S."/>
            <person name="Bechman K.B."/>
            <person name="Herman A."/>
            <person name="Abrahante J.E."/>
            <person name="Garbe J."/>
        </authorList>
    </citation>
    <scope>NUCLEOTIDE SEQUENCE</scope>
    <source>
        <strain evidence="1">Duluth1</strain>
        <tissue evidence="1">Whole animal</tissue>
    </source>
</reference>
<evidence type="ECO:0000313" key="1">
    <source>
        <dbReference type="EMBL" id="KAH3802767.1"/>
    </source>
</evidence>
<dbReference type="Proteomes" id="UP000828390">
    <property type="component" value="Unassembled WGS sequence"/>
</dbReference>
<protein>
    <submittedName>
        <fullName evidence="1">Uncharacterized protein</fullName>
    </submittedName>
</protein>
<evidence type="ECO:0000313" key="2">
    <source>
        <dbReference type="Proteomes" id="UP000828390"/>
    </source>
</evidence>
<name>A0A9D4FQS1_DREPO</name>
<keyword evidence="2" id="KW-1185">Reference proteome</keyword>
<dbReference type="AlphaFoldDB" id="A0A9D4FQS1"/>
<reference evidence="1" key="1">
    <citation type="journal article" date="2019" name="bioRxiv">
        <title>The Genome of the Zebra Mussel, Dreissena polymorpha: A Resource for Invasive Species Research.</title>
        <authorList>
            <person name="McCartney M.A."/>
            <person name="Auch B."/>
            <person name="Kono T."/>
            <person name="Mallez S."/>
            <person name="Zhang Y."/>
            <person name="Obille A."/>
            <person name="Becker A."/>
            <person name="Abrahante J.E."/>
            <person name="Garbe J."/>
            <person name="Badalamenti J.P."/>
            <person name="Herman A."/>
            <person name="Mangelson H."/>
            <person name="Liachko I."/>
            <person name="Sullivan S."/>
            <person name="Sone E.D."/>
            <person name="Koren S."/>
            <person name="Silverstein K.A.T."/>
            <person name="Beckman K.B."/>
            <person name="Gohl D.M."/>
        </authorList>
    </citation>
    <scope>NUCLEOTIDE SEQUENCE</scope>
    <source>
        <strain evidence="1">Duluth1</strain>
        <tissue evidence="1">Whole animal</tissue>
    </source>
</reference>
<comment type="caution">
    <text evidence="1">The sequence shown here is derived from an EMBL/GenBank/DDBJ whole genome shotgun (WGS) entry which is preliminary data.</text>
</comment>
<proteinExistence type="predicted"/>
<accession>A0A9D4FQS1</accession>
<sequence length="67" mass="7570">MDIRHLLNDIKQQSTDIEHVEKFGTMNTFFFCSAALKKKSVCRLKTALGELETVDANLASDVLRITL</sequence>
<gene>
    <name evidence="1" type="ORF">DPMN_156450</name>
</gene>